<organism evidence="3 4">
    <name type="scientific">Lysobacter gummosus</name>
    <dbReference type="NCBI Taxonomy" id="262324"/>
    <lineage>
        <taxon>Bacteria</taxon>
        <taxon>Pseudomonadati</taxon>
        <taxon>Pseudomonadota</taxon>
        <taxon>Gammaproteobacteria</taxon>
        <taxon>Lysobacterales</taxon>
        <taxon>Lysobacteraceae</taxon>
        <taxon>Lysobacter</taxon>
    </lineage>
</organism>
<keyword evidence="1" id="KW-0732">Signal</keyword>
<accession>A0ABY3XJU4</accession>
<proteinExistence type="predicted"/>
<dbReference type="PROSITE" id="PS51257">
    <property type="entry name" value="PROKAR_LIPOPROTEIN"/>
    <property type="match status" value="1"/>
</dbReference>
<evidence type="ECO:0000313" key="4">
    <source>
        <dbReference type="Proteomes" id="UP000829194"/>
    </source>
</evidence>
<protein>
    <submittedName>
        <fullName evidence="3">DUF1080 domain-containing protein</fullName>
    </submittedName>
</protein>
<dbReference type="Pfam" id="PF06439">
    <property type="entry name" value="3keto-disac_hyd"/>
    <property type="match status" value="1"/>
</dbReference>
<dbReference type="RefSeq" id="WP_057943004.1">
    <property type="nucleotide sequence ID" value="NZ_CP011131.1"/>
</dbReference>
<feature type="chain" id="PRO_5047508323" evidence="1">
    <location>
        <begin position="29"/>
        <end position="242"/>
    </location>
</feature>
<feature type="signal peptide" evidence="1">
    <location>
        <begin position="1"/>
        <end position="28"/>
    </location>
</feature>
<gene>
    <name evidence="3" type="ORF">MOV92_11975</name>
</gene>
<evidence type="ECO:0000256" key="1">
    <source>
        <dbReference type="SAM" id="SignalP"/>
    </source>
</evidence>
<sequence length="242" mass="26705">MIRSVHLQPFLPPMALCILLACATSASAARPAASDSVSAAERREGFVSLFDGRSLRGWHGYGKSGQPVQGWKAVDGALVRTEAGGDLVSDKQYGDFELRIDWKISPGGNSGIFYRGSESEPQIYRSAIEYQVLDNDHHPDGKNGRDRWASALYGLYPPAKVANRPVGEWNQTRIVVRGDHVEHWLNGEKVLECTLGSPDWKARVAASKFKDWPSFAVARSGVIGLQDHGDSVSYRNIRIREL</sequence>
<dbReference type="InterPro" id="IPR010496">
    <property type="entry name" value="AL/BT2_dom"/>
</dbReference>
<feature type="domain" description="3-keto-alpha-glucoside-1,2-lyase/3-keto-2-hydroxy-glucal hydratase" evidence="2">
    <location>
        <begin position="45"/>
        <end position="240"/>
    </location>
</feature>
<dbReference type="EMBL" id="CP093547">
    <property type="protein sequence ID" value="UNP31920.1"/>
    <property type="molecule type" value="Genomic_DNA"/>
</dbReference>
<reference evidence="3 4" key="1">
    <citation type="submission" date="2022-03" db="EMBL/GenBank/DDBJ databases">
        <title>Complete genome sequence of Lysobacter capsici VKM B-2533 and Lysobacter gummosus 10.1.1, promising sources of lytic agents.</title>
        <authorList>
            <person name="Tarlachkov S.V."/>
            <person name="Kudryakova I.V."/>
            <person name="Afoshin A.S."/>
            <person name="Leontyevskaya E.A."/>
            <person name="Leontyevskaya N.V."/>
        </authorList>
    </citation>
    <scope>NUCLEOTIDE SEQUENCE [LARGE SCALE GENOMIC DNA]</scope>
    <source>
        <strain evidence="3 4">10.1.1</strain>
    </source>
</reference>
<dbReference type="Proteomes" id="UP000829194">
    <property type="component" value="Chromosome"/>
</dbReference>
<name>A0ABY3XJU4_9GAMM</name>
<evidence type="ECO:0000313" key="3">
    <source>
        <dbReference type="EMBL" id="UNP31920.1"/>
    </source>
</evidence>
<dbReference type="Gene3D" id="2.60.120.560">
    <property type="entry name" value="Exo-inulinase, domain 1"/>
    <property type="match status" value="1"/>
</dbReference>
<keyword evidence="4" id="KW-1185">Reference proteome</keyword>
<evidence type="ECO:0000259" key="2">
    <source>
        <dbReference type="Pfam" id="PF06439"/>
    </source>
</evidence>